<comment type="caution">
    <text evidence="3">The sequence shown here is derived from an EMBL/GenBank/DDBJ whole genome shotgun (WGS) entry which is preliminary data.</text>
</comment>
<name>X0V430_9ZZZZ</name>
<accession>X0V430</accession>
<evidence type="ECO:0000259" key="2">
    <source>
        <dbReference type="SMART" id="SM00974"/>
    </source>
</evidence>
<reference evidence="3" key="1">
    <citation type="journal article" date="2014" name="Front. Microbiol.">
        <title>High frequency of phylogenetically diverse reductive dehalogenase-homologous genes in deep subseafloor sedimentary metagenomes.</title>
        <authorList>
            <person name="Kawai M."/>
            <person name="Futagami T."/>
            <person name="Toyoda A."/>
            <person name="Takaki Y."/>
            <person name="Nishi S."/>
            <person name="Hori S."/>
            <person name="Arai W."/>
            <person name="Tsubouchi T."/>
            <person name="Morono Y."/>
            <person name="Uchiyama I."/>
            <person name="Ito T."/>
            <person name="Fujiyama A."/>
            <person name="Inagaki F."/>
            <person name="Takami H."/>
        </authorList>
    </citation>
    <scope>NUCLEOTIDE SEQUENCE</scope>
    <source>
        <strain evidence="3">Expedition CK06-06</strain>
    </source>
</reference>
<feature type="region of interest" description="Disordered" evidence="1">
    <location>
        <begin position="207"/>
        <end position="227"/>
    </location>
</feature>
<protein>
    <recommendedName>
        <fullName evidence="2">Bacteriophage T5 Orf172 DNA-binding domain-containing protein</fullName>
    </recommendedName>
</protein>
<gene>
    <name evidence="3" type="ORF">S01H1_33727</name>
</gene>
<organism evidence="3">
    <name type="scientific">marine sediment metagenome</name>
    <dbReference type="NCBI Taxonomy" id="412755"/>
    <lineage>
        <taxon>unclassified sequences</taxon>
        <taxon>metagenomes</taxon>
        <taxon>ecological metagenomes</taxon>
    </lineage>
</organism>
<dbReference type="EMBL" id="BARS01020951">
    <property type="protein sequence ID" value="GAG12860.1"/>
    <property type="molecule type" value="Genomic_DNA"/>
</dbReference>
<dbReference type="Pfam" id="PF13455">
    <property type="entry name" value="MUG113"/>
    <property type="match status" value="1"/>
</dbReference>
<feature type="domain" description="Bacteriophage T5 Orf172 DNA-binding" evidence="2">
    <location>
        <begin position="30"/>
        <end position="100"/>
    </location>
</feature>
<feature type="non-terminal residue" evidence="3">
    <location>
        <position position="1"/>
    </location>
</feature>
<evidence type="ECO:0000256" key="1">
    <source>
        <dbReference type="SAM" id="MobiDB-lite"/>
    </source>
</evidence>
<evidence type="ECO:0000313" key="3">
    <source>
        <dbReference type="EMBL" id="GAG12860.1"/>
    </source>
</evidence>
<dbReference type="AlphaFoldDB" id="X0V430"/>
<proteinExistence type="predicted"/>
<sequence>TIWYAFYDEESILPKSGKERSYKGHIYVIKNKSNEFKIGLSKDIKERMKCFPDCELIAKYESMDTYKDEKELHSIFNDSRIRGEWFELTSGDLERISMFPYTNMVVPDEAHQTSPKVSPIPYNKPDIKTTDNKPYIITLPNHLDNQEFNDSWEEWIEHKKAKKKKMPDTTIKKQITFLSKYTLDEVKQIIDNSIQNDWAGLFELKNKGSSKKKTQADEVDEFIRSRT</sequence>
<dbReference type="InterPro" id="IPR018306">
    <property type="entry name" value="Phage_T5_Orf172_DNA-bd"/>
</dbReference>
<dbReference type="SMART" id="SM00974">
    <property type="entry name" value="T5orf172"/>
    <property type="match status" value="1"/>
</dbReference>